<evidence type="ECO:0000313" key="2">
    <source>
        <dbReference type="Proteomes" id="UP000292958"/>
    </source>
</evidence>
<proteinExistence type="predicted"/>
<reference evidence="1 2" key="1">
    <citation type="submission" date="2019-02" db="EMBL/GenBank/DDBJ databases">
        <title>Genomic Encyclopedia of Archaeal and Bacterial Type Strains, Phase II (KMG-II): from individual species to whole genera.</title>
        <authorList>
            <person name="Goeker M."/>
        </authorList>
    </citation>
    <scope>NUCLEOTIDE SEQUENCE [LARGE SCALE GENOMIC DNA]</scope>
    <source>
        <strain evidence="1 2">DSM 18101</strain>
    </source>
</reference>
<keyword evidence="2" id="KW-1185">Reference proteome</keyword>
<sequence>MNQQRFVAEMVVAGLSPTTRNVLVIAEYGYPQTANYHLFRAVVATLWSDSTSRTASCLNSSGVPILSKLVILQRGYVCGAKVNPSSM</sequence>
<evidence type="ECO:0000313" key="1">
    <source>
        <dbReference type="EMBL" id="RZU41747.1"/>
    </source>
</evidence>
<dbReference type="Proteomes" id="UP000292958">
    <property type="component" value="Unassembled WGS sequence"/>
</dbReference>
<dbReference type="EMBL" id="SHKW01000001">
    <property type="protein sequence ID" value="RZU41747.1"/>
    <property type="molecule type" value="Genomic_DNA"/>
</dbReference>
<accession>A0A4Q7YVC6</accession>
<organism evidence="1 2">
    <name type="scientific">Edaphobacter modestus</name>
    <dbReference type="NCBI Taxonomy" id="388466"/>
    <lineage>
        <taxon>Bacteria</taxon>
        <taxon>Pseudomonadati</taxon>
        <taxon>Acidobacteriota</taxon>
        <taxon>Terriglobia</taxon>
        <taxon>Terriglobales</taxon>
        <taxon>Acidobacteriaceae</taxon>
        <taxon>Edaphobacter</taxon>
    </lineage>
</organism>
<protein>
    <submittedName>
        <fullName evidence="1">Uncharacterized protein</fullName>
    </submittedName>
</protein>
<name>A0A4Q7YVC6_9BACT</name>
<gene>
    <name evidence="1" type="ORF">BDD14_3280</name>
</gene>
<comment type="caution">
    <text evidence="1">The sequence shown here is derived from an EMBL/GenBank/DDBJ whole genome shotgun (WGS) entry which is preliminary data.</text>
</comment>
<dbReference type="AlphaFoldDB" id="A0A4Q7YVC6"/>